<dbReference type="Pfam" id="PF03564">
    <property type="entry name" value="DUF1759"/>
    <property type="match status" value="1"/>
</dbReference>
<reference evidence="3" key="1">
    <citation type="submission" date="2017-02" db="UniProtKB">
        <authorList>
            <consortium name="WormBaseParasite"/>
        </authorList>
    </citation>
    <scope>IDENTIFICATION</scope>
</reference>
<keyword evidence="2" id="KW-1185">Reference proteome</keyword>
<gene>
    <name evidence="1" type="ORF">HPLM_LOCUS21686</name>
</gene>
<evidence type="ECO:0000313" key="2">
    <source>
        <dbReference type="Proteomes" id="UP000268014"/>
    </source>
</evidence>
<protein>
    <submittedName>
        <fullName evidence="3">Focal_AT domain-containing protein</fullName>
    </submittedName>
</protein>
<name>A0A0N4XBF2_HAEPC</name>
<evidence type="ECO:0000313" key="1">
    <source>
        <dbReference type="EMBL" id="VDO91586.1"/>
    </source>
</evidence>
<dbReference type="EMBL" id="UZAF01023879">
    <property type="protein sequence ID" value="VDO91586.1"/>
    <property type="molecule type" value="Genomic_DNA"/>
</dbReference>
<dbReference type="AlphaFoldDB" id="A0A0N4XBF2"/>
<sequence>MIPQTGESYDKAIAQLKSQYQEPIRIITQMIKKLKSMKQCPNDYRSLRNNLNDIQAMLATLEKQGEIVNTTNMRTMVLETFSKEIQDEMAKKEFDSGSLWSMTNLLDNLSTAIRRKEHVDNRRDPVQGEPQIFSINVTVVSNL</sequence>
<dbReference type="Proteomes" id="UP000268014">
    <property type="component" value="Unassembled WGS sequence"/>
</dbReference>
<dbReference type="WBParaSite" id="HPLM_0002169701-mRNA-1">
    <property type="protein sequence ID" value="HPLM_0002169701-mRNA-1"/>
    <property type="gene ID" value="HPLM_0002169701"/>
</dbReference>
<dbReference type="InterPro" id="IPR005312">
    <property type="entry name" value="DUF1759"/>
</dbReference>
<evidence type="ECO:0000313" key="3">
    <source>
        <dbReference type="WBParaSite" id="HPLM_0002169701-mRNA-1"/>
    </source>
</evidence>
<proteinExistence type="predicted"/>
<organism evidence="3">
    <name type="scientific">Haemonchus placei</name>
    <name type="common">Barber's pole worm</name>
    <dbReference type="NCBI Taxonomy" id="6290"/>
    <lineage>
        <taxon>Eukaryota</taxon>
        <taxon>Metazoa</taxon>
        <taxon>Ecdysozoa</taxon>
        <taxon>Nematoda</taxon>
        <taxon>Chromadorea</taxon>
        <taxon>Rhabditida</taxon>
        <taxon>Rhabditina</taxon>
        <taxon>Rhabditomorpha</taxon>
        <taxon>Strongyloidea</taxon>
        <taxon>Trichostrongylidae</taxon>
        <taxon>Haemonchus</taxon>
    </lineage>
</organism>
<reference evidence="1 2" key="2">
    <citation type="submission" date="2018-11" db="EMBL/GenBank/DDBJ databases">
        <authorList>
            <consortium name="Pathogen Informatics"/>
        </authorList>
    </citation>
    <scope>NUCLEOTIDE SEQUENCE [LARGE SCALE GENOMIC DNA]</scope>
    <source>
        <strain evidence="1 2">MHpl1</strain>
    </source>
</reference>
<accession>A0A0N4XBF2</accession>
<dbReference type="OrthoDB" id="5841653at2759"/>